<proteinExistence type="predicted"/>
<dbReference type="Pfam" id="PF01272">
    <property type="entry name" value="GreA_GreB"/>
    <property type="match status" value="1"/>
</dbReference>
<keyword evidence="3" id="KW-0648">Protein biosynthesis</keyword>
<reference evidence="3 4" key="1">
    <citation type="submission" date="2020-10" db="EMBL/GenBank/DDBJ databases">
        <title>Phylogeny of dyella-like bacteria.</title>
        <authorList>
            <person name="Fu J."/>
        </authorList>
    </citation>
    <scope>NUCLEOTIDE SEQUENCE [LARGE SCALE GENOMIC DNA]</scope>
    <source>
        <strain evidence="3 4">JP1</strain>
    </source>
</reference>
<dbReference type="SUPFAM" id="SSF54534">
    <property type="entry name" value="FKBP-like"/>
    <property type="match status" value="1"/>
</dbReference>
<sequence>MNRAFVNEHDGDAEHALPAWPSDHPNYVTPHGMQQLRERLAAMQAQHDELATGEESDAPARQSARATLERELHYLNARAASAIEVDLSKQPRDRVAFGAIVTVDGGEGEQRWQIVGEDEADAEHGRVSYVSPLASALIGARVGDEVRWQRPAGDMTIEVVRIEYGNGAHR</sequence>
<dbReference type="InterPro" id="IPR036953">
    <property type="entry name" value="GreA/GreB_C_sf"/>
</dbReference>
<evidence type="ECO:0000256" key="1">
    <source>
        <dbReference type="SAM" id="MobiDB-lite"/>
    </source>
</evidence>
<name>A0ABW8JHM6_9GAMM</name>
<dbReference type="Proteomes" id="UP001620461">
    <property type="component" value="Unassembled WGS sequence"/>
</dbReference>
<accession>A0ABW8JHM6</accession>
<organism evidence="3 4">
    <name type="scientific">Dyella jejuensis</name>
    <dbReference type="NCBI Taxonomy" id="1432009"/>
    <lineage>
        <taxon>Bacteria</taxon>
        <taxon>Pseudomonadati</taxon>
        <taxon>Pseudomonadota</taxon>
        <taxon>Gammaproteobacteria</taxon>
        <taxon>Lysobacterales</taxon>
        <taxon>Rhodanobacteraceae</taxon>
        <taxon>Dyella</taxon>
    </lineage>
</organism>
<comment type="caution">
    <text evidence="3">The sequence shown here is derived from an EMBL/GenBank/DDBJ whole genome shotgun (WGS) entry which is preliminary data.</text>
</comment>
<evidence type="ECO:0000259" key="2">
    <source>
        <dbReference type="Pfam" id="PF01272"/>
    </source>
</evidence>
<dbReference type="InterPro" id="IPR001437">
    <property type="entry name" value="Tscrpt_elong_fac_GreA/B_C"/>
</dbReference>
<gene>
    <name evidence="3" type="ORF">ISP15_09675</name>
</gene>
<feature type="compositionally biased region" description="Basic and acidic residues" evidence="1">
    <location>
        <begin position="1"/>
        <end position="15"/>
    </location>
</feature>
<dbReference type="InterPro" id="IPR023459">
    <property type="entry name" value="Tscrpt_elong_fac_GreA/B_fam"/>
</dbReference>
<evidence type="ECO:0000313" key="4">
    <source>
        <dbReference type="Proteomes" id="UP001620461"/>
    </source>
</evidence>
<protein>
    <submittedName>
        <fullName evidence="3">GreA/GreB family elongation factor</fullName>
    </submittedName>
</protein>
<dbReference type="Gene3D" id="3.10.50.30">
    <property type="entry name" value="Transcription elongation factor, GreA/GreB, C-terminal domain"/>
    <property type="match status" value="1"/>
</dbReference>
<dbReference type="PROSITE" id="PS00830">
    <property type="entry name" value="GREAB_2"/>
    <property type="match status" value="1"/>
</dbReference>
<feature type="domain" description="Transcription elongation factor GreA/GreB C-terminal" evidence="2">
    <location>
        <begin position="91"/>
        <end position="164"/>
    </location>
</feature>
<feature type="region of interest" description="Disordered" evidence="1">
    <location>
        <begin position="1"/>
        <end position="26"/>
    </location>
</feature>
<dbReference type="PIRSF" id="PIRSF006092">
    <property type="entry name" value="GreA_GreB"/>
    <property type="match status" value="1"/>
</dbReference>
<dbReference type="PANTHER" id="PTHR30437">
    <property type="entry name" value="TRANSCRIPTION ELONGATION FACTOR GREA"/>
    <property type="match status" value="1"/>
</dbReference>
<dbReference type="PANTHER" id="PTHR30437:SF6">
    <property type="entry name" value="TRANSCRIPTION ELONGATION FACTOR GREB"/>
    <property type="match status" value="1"/>
</dbReference>
<keyword evidence="3" id="KW-0251">Elongation factor</keyword>
<dbReference type="InterPro" id="IPR018151">
    <property type="entry name" value="TF_GreA/GreB_CS"/>
</dbReference>
<dbReference type="GO" id="GO:0003746">
    <property type="term" value="F:translation elongation factor activity"/>
    <property type="evidence" value="ECO:0007669"/>
    <property type="project" value="UniProtKB-KW"/>
</dbReference>
<keyword evidence="4" id="KW-1185">Reference proteome</keyword>
<dbReference type="RefSeq" id="WP_404547063.1">
    <property type="nucleotide sequence ID" value="NZ_JADIKJ010000009.1"/>
</dbReference>
<dbReference type="EMBL" id="JADIKJ010000009">
    <property type="protein sequence ID" value="MFK2900604.1"/>
    <property type="molecule type" value="Genomic_DNA"/>
</dbReference>
<evidence type="ECO:0000313" key="3">
    <source>
        <dbReference type="EMBL" id="MFK2900604.1"/>
    </source>
</evidence>